<feature type="domain" description="DEAD-box RNA helicase Q" evidence="12">
    <location>
        <begin position="1"/>
        <end position="29"/>
    </location>
</feature>
<dbReference type="CDD" id="cd00268">
    <property type="entry name" value="DEADc"/>
    <property type="match status" value="1"/>
</dbReference>
<dbReference type="Pfam" id="PF00271">
    <property type="entry name" value="Helicase_C"/>
    <property type="match status" value="1"/>
</dbReference>
<reference evidence="13" key="1">
    <citation type="submission" date="2019-12" db="EMBL/GenBank/DDBJ databases">
        <title>Novel species isolated from a subtropical stream in China.</title>
        <authorList>
            <person name="Lu H."/>
        </authorList>
    </citation>
    <scope>NUCLEOTIDE SEQUENCE [LARGE SCALE GENOMIC DNA]</scope>
    <source>
        <strain evidence="13">FT93W</strain>
    </source>
</reference>
<dbReference type="InterPro" id="IPR014001">
    <property type="entry name" value="Helicase_ATP-bd"/>
</dbReference>
<evidence type="ECO:0000256" key="3">
    <source>
        <dbReference type="ARBA" id="ARBA00022801"/>
    </source>
</evidence>
<dbReference type="FunFam" id="3.40.50.300:FF:000108">
    <property type="entry name" value="ATP-dependent RNA helicase RhlE"/>
    <property type="match status" value="1"/>
</dbReference>
<dbReference type="InterPro" id="IPR027417">
    <property type="entry name" value="P-loop_NTPase"/>
</dbReference>
<keyword evidence="3 7" id="KW-0378">Hydrolase</keyword>
<dbReference type="InterPro" id="IPR000629">
    <property type="entry name" value="RNA-helicase_DEAD-box_CS"/>
</dbReference>
<evidence type="ECO:0000259" key="10">
    <source>
        <dbReference type="PROSITE" id="PS51192"/>
    </source>
</evidence>
<dbReference type="GO" id="GO:0005829">
    <property type="term" value="C:cytosol"/>
    <property type="evidence" value="ECO:0007669"/>
    <property type="project" value="TreeGrafter"/>
</dbReference>
<keyword evidence="4 7" id="KW-0347">Helicase</keyword>
<dbReference type="InterPro" id="IPR044742">
    <property type="entry name" value="DEAD/DEAH_RhlB"/>
</dbReference>
<dbReference type="InterPro" id="IPR050079">
    <property type="entry name" value="DEAD_box_RNA_helicase"/>
</dbReference>
<dbReference type="EC" id="3.6.4.13" evidence="7"/>
<dbReference type="PROSITE" id="PS00039">
    <property type="entry name" value="DEAD_ATP_HELICASE"/>
    <property type="match status" value="1"/>
</dbReference>
<dbReference type="GO" id="GO:0003724">
    <property type="term" value="F:RNA helicase activity"/>
    <property type="evidence" value="ECO:0007669"/>
    <property type="project" value="UniProtKB-UniRule"/>
</dbReference>
<evidence type="ECO:0000256" key="5">
    <source>
        <dbReference type="ARBA" id="ARBA00022840"/>
    </source>
</evidence>
<evidence type="ECO:0000256" key="8">
    <source>
        <dbReference type="PROSITE-ProRule" id="PRU00552"/>
    </source>
</evidence>
<evidence type="ECO:0000256" key="4">
    <source>
        <dbReference type="ARBA" id="ARBA00022806"/>
    </source>
</evidence>
<dbReference type="AlphaFoldDB" id="A0A845HUM7"/>
<evidence type="ECO:0000313" key="14">
    <source>
        <dbReference type="Proteomes" id="UP000444316"/>
    </source>
</evidence>
<name>A0A845HUM7_9BURK</name>
<dbReference type="PANTHER" id="PTHR47959">
    <property type="entry name" value="ATP-DEPENDENT RNA HELICASE RHLE-RELATED"/>
    <property type="match status" value="1"/>
</dbReference>
<dbReference type="PANTHER" id="PTHR47959:SF13">
    <property type="entry name" value="ATP-DEPENDENT RNA HELICASE RHLE"/>
    <property type="match status" value="1"/>
</dbReference>
<dbReference type="GO" id="GO:0003676">
    <property type="term" value="F:nucleic acid binding"/>
    <property type="evidence" value="ECO:0007669"/>
    <property type="project" value="InterPro"/>
</dbReference>
<dbReference type="FunFam" id="3.40.50.300:FF:000468">
    <property type="entry name" value="ATP-dependent RNA helicase RhlE"/>
    <property type="match status" value="1"/>
</dbReference>
<dbReference type="PROSITE" id="PS51195">
    <property type="entry name" value="Q_MOTIF"/>
    <property type="match status" value="1"/>
</dbReference>
<proteinExistence type="inferred from homology"/>
<dbReference type="SMART" id="SM00487">
    <property type="entry name" value="DEXDc"/>
    <property type="match status" value="1"/>
</dbReference>
<dbReference type="HAMAP" id="MF_00968">
    <property type="entry name" value="DEAD_helicase_RhlE"/>
    <property type="match status" value="1"/>
</dbReference>
<feature type="compositionally biased region" description="Gly residues" evidence="9">
    <location>
        <begin position="414"/>
        <end position="466"/>
    </location>
</feature>
<keyword evidence="5 7" id="KW-0067">ATP-binding</keyword>
<comment type="catalytic activity">
    <reaction evidence="6 7">
        <text>ATP + H2O = ADP + phosphate + H(+)</text>
        <dbReference type="Rhea" id="RHEA:13065"/>
        <dbReference type="ChEBI" id="CHEBI:15377"/>
        <dbReference type="ChEBI" id="CHEBI:15378"/>
        <dbReference type="ChEBI" id="CHEBI:30616"/>
        <dbReference type="ChEBI" id="CHEBI:43474"/>
        <dbReference type="ChEBI" id="CHEBI:456216"/>
        <dbReference type="EC" id="3.6.4.13"/>
    </reaction>
</comment>
<gene>
    <name evidence="7" type="primary">rhlE</name>
    <name evidence="13" type="ORF">GTP23_05510</name>
</gene>
<evidence type="ECO:0000259" key="11">
    <source>
        <dbReference type="PROSITE" id="PS51194"/>
    </source>
</evidence>
<dbReference type="GO" id="GO:0009266">
    <property type="term" value="P:response to temperature stimulus"/>
    <property type="evidence" value="ECO:0007669"/>
    <property type="project" value="UniProtKB-ARBA"/>
</dbReference>
<feature type="domain" description="Helicase ATP-binding" evidence="10">
    <location>
        <begin position="32"/>
        <end position="213"/>
    </location>
</feature>
<evidence type="ECO:0000256" key="9">
    <source>
        <dbReference type="SAM" id="MobiDB-lite"/>
    </source>
</evidence>
<comment type="subcellular location">
    <subcellularLocation>
        <location evidence="7">Cytoplasm</location>
    </subcellularLocation>
</comment>
<dbReference type="GO" id="GO:0005524">
    <property type="term" value="F:ATP binding"/>
    <property type="evidence" value="ECO:0007669"/>
    <property type="project" value="UniProtKB-UniRule"/>
</dbReference>
<dbReference type="PROSITE" id="PS51194">
    <property type="entry name" value="HELICASE_CTER"/>
    <property type="match status" value="1"/>
</dbReference>
<organism evidence="13 14">
    <name type="scientific">Duganella fentianensis</name>
    <dbReference type="NCBI Taxonomy" id="2692177"/>
    <lineage>
        <taxon>Bacteria</taxon>
        <taxon>Pseudomonadati</taxon>
        <taxon>Pseudomonadota</taxon>
        <taxon>Betaproteobacteria</taxon>
        <taxon>Burkholderiales</taxon>
        <taxon>Oxalobacteraceae</taxon>
        <taxon>Telluria group</taxon>
        <taxon>Duganella</taxon>
    </lineage>
</organism>
<evidence type="ECO:0000256" key="6">
    <source>
        <dbReference type="ARBA" id="ARBA00047984"/>
    </source>
</evidence>
<evidence type="ECO:0000256" key="2">
    <source>
        <dbReference type="ARBA" id="ARBA00022741"/>
    </source>
</evidence>
<protein>
    <recommendedName>
        <fullName evidence="7">ATP-dependent RNA helicase RhlE</fullName>
        <ecNumber evidence="7">3.6.4.13</ecNumber>
    </recommendedName>
</protein>
<dbReference type="EMBL" id="WWCL01000001">
    <property type="protein sequence ID" value="MYN44532.1"/>
    <property type="molecule type" value="Genomic_DNA"/>
</dbReference>
<feature type="domain" description="Helicase C-terminal" evidence="11">
    <location>
        <begin position="239"/>
        <end position="386"/>
    </location>
</feature>
<dbReference type="RefSeq" id="WP_161034192.1">
    <property type="nucleotide sequence ID" value="NZ_WWCL01000001.1"/>
</dbReference>
<keyword evidence="1 7" id="KW-0963">Cytoplasm</keyword>
<dbReference type="Proteomes" id="UP000444316">
    <property type="component" value="Unassembled WGS sequence"/>
</dbReference>
<dbReference type="InterPro" id="IPR001650">
    <property type="entry name" value="Helicase_C-like"/>
</dbReference>
<feature type="short sequence motif" description="Q motif" evidence="8">
    <location>
        <begin position="1"/>
        <end position="29"/>
    </location>
</feature>
<dbReference type="GO" id="GO:0042255">
    <property type="term" value="P:ribosome assembly"/>
    <property type="evidence" value="ECO:0007669"/>
    <property type="project" value="InterPro"/>
</dbReference>
<dbReference type="InterPro" id="IPR028622">
    <property type="entry name" value="DEAD_helicase_RhlE"/>
</dbReference>
<dbReference type="SUPFAM" id="SSF52540">
    <property type="entry name" value="P-loop containing nucleoside triphosphate hydrolases"/>
    <property type="match status" value="2"/>
</dbReference>
<evidence type="ECO:0000256" key="7">
    <source>
        <dbReference type="HAMAP-Rule" id="MF_00968"/>
    </source>
</evidence>
<comment type="caution">
    <text evidence="13">The sequence shown here is derived from an EMBL/GenBank/DDBJ whole genome shotgun (WGS) entry which is preliminary data.</text>
</comment>
<feature type="region of interest" description="Disordered" evidence="9">
    <location>
        <begin position="388"/>
        <end position="495"/>
    </location>
</feature>
<keyword evidence="2 7" id="KW-0547">Nucleotide-binding</keyword>
<evidence type="ECO:0000256" key="1">
    <source>
        <dbReference type="ARBA" id="ARBA00022490"/>
    </source>
</evidence>
<dbReference type="Pfam" id="PF00270">
    <property type="entry name" value="DEAD"/>
    <property type="match status" value="1"/>
</dbReference>
<keyword evidence="7" id="KW-0690">Ribosome biogenesis</keyword>
<comment type="function">
    <text evidence="7">DEAD-box RNA helicase involved in ribosome assembly. Has RNA-dependent ATPase activity and unwinds double-stranded RNA.</text>
</comment>
<dbReference type="GO" id="GO:0016787">
    <property type="term" value="F:hydrolase activity"/>
    <property type="evidence" value="ECO:0007669"/>
    <property type="project" value="UniProtKB-KW"/>
</dbReference>
<evidence type="ECO:0000259" key="12">
    <source>
        <dbReference type="PROSITE" id="PS51195"/>
    </source>
</evidence>
<accession>A0A845HUM7</accession>
<keyword evidence="14" id="KW-1185">Reference proteome</keyword>
<dbReference type="InterPro" id="IPR014014">
    <property type="entry name" value="RNA_helicase_DEAD_Q_motif"/>
</dbReference>
<comment type="similarity">
    <text evidence="7">Belongs to the DEAD box helicase family. RhlE subfamily.</text>
</comment>
<dbReference type="PROSITE" id="PS51192">
    <property type="entry name" value="HELICASE_ATP_BIND_1"/>
    <property type="match status" value="1"/>
</dbReference>
<sequence length="495" mass="52042">MSFTSLGLSDAIVRAVTEAGYTSPTPIQQQAIPAVLNGGDLLAGAQTGTGKTAGFTLPVLHRLSTDARGLALSNNSSPRPIRALILTPTRELAAQVEESVRVYGKYTKLNSTVIFGGVGINPQIKQLKHGVDILVATPGRLLDHMEQGTVKLDQIEILILDEADRMLDMGFIRDIRKVLAALPAKRQNLLFSATFSDEIKALADGLLDKPATIEVARRNSTVEVIAQKIHPVDRDKKHPMLSYLIKAHNWTQVLVFTRTKHGANKLVDQLGADGIGAMAIHGNKSQSARTRALSEFKDGTLQVLVATDIAARGIDIDQLPHVVNYDLPNVPEDYVHRIGRTGRAGATGEAVSLVCVDEHEMLKDIEKLIKQTLPREVIAGFEPDLNARAQPIQLRSGGPGHRNGPSRHGNKPRSGGGQRSAGAGGGNGGGGNHAGRNAGGNGNAPRGNGGGNGGGNPARSNGGNGPRGNAAGPRSSGNGNAPRSAAQHRSGGRGR</sequence>
<evidence type="ECO:0000313" key="13">
    <source>
        <dbReference type="EMBL" id="MYN44532.1"/>
    </source>
</evidence>
<dbReference type="InterPro" id="IPR011545">
    <property type="entry name" value="DEAD/DEAH_box_helicase_dom"/>
</dbReference>
<dbReference type="Gene3D" id="3.40.50.300">
    <property type="entry name" value="P-loop containing nucleotide triphosphate hydrolases"/>
    <property type="match status" value="2"/>
</dbReference>
<dbReference type="SMART" id="SM00490">
    <property type="entry name" value="HELICc"/>
    <property type="match status" value="1"/>
</dbReference>
<dbReference type="CDD" id="cd18787">
    <property type="entry name" value="SF2_C_DEAD"/>
    <property type="match status" value="1"/>
</dbReference>